<dbReference type="SUPFAM" id="SSF110296">
    <property type="entry name" value="Oligoxyloglucan reducing end-specific cellobiohydrolase"/>
    <property type="match status" value="1"/>
</dbReference>
<protein>
    <submittedName>
        <fullName evidence="1">Exo-alpha-sialidase</fullName>
    </submittedName>
</protein>
<accession>A0A926NC84</accession>
<name>A0A926NC84_9BACL</name>
<dbReference type="InterPro" id="IPR036278">
    <property type="entry name" value="Sialidase_sf"/>
</dbReference>
<evidence type="ECO:0000313" key="2">
    <source>
        <dbReference type="Proteomes" id="UP000661691"/>
    </source>
</evidence>
<dbReference type="AlphaFoldDB" id="A0A926NC84"/>
<reference evidence="1" key="1">
    <citation type="submission" date="2020-09" db="EMBL/GenBank/DDBJ databases">
        <title>A novel bacterium of genus Hazenella, isolated from South China Sea.</title>
        <authorList>
            <person name="Huang H."/>
            <person name="Mo K."/>
            <person name="Hu Y."/>
        </authorList>
    </citation>
    <scope>NUCLEOTIDE SEQUENCE</scope>
    <source>
        <strain evidence="1">IB182357</strain>
    </source>
</reference>
<comment type="caution">
    <text evidence="1">The sequence shown here is derived from an EMBL/GenBank/DDBJ whole genome shotgun (WGS) entry which is preliminary data.</text>
</comment>
<gene>
    <name evidence="1" type="ORF">IC620_10190</name>
</gene>
<dbReference type="Proteomes" id="UP000661691">
    <property type="component" value="Unassembled WGS sequence"/>
</dbReference>
<evidence type="ECO:0000313" key="1">
    <source>
        <dbReference type="EMBL" id="MBD1372725.1"/>
    </source>
</evidence>
<dbReference type="CDD" id="cd15482">
    <property type="entry name" value="Sialidase_non-viral"/>
    <property type="match status" value="2"/>
</dbReference>
<dbReference type="Pfam" id="PF02012">
    <property type="entry name" value="BNR"/>
    <property type="match status" value="1"/>
</dbReference>
<dbReference type="RefSeq" id="WP_191140324.1">
    <property type="nucleotide sequence ID" value="NZ_JACXAG020000005.1"/>
</dbReference>
<keyword evidence="2" id="KW-1185">Reference proteome</keyword>
<organism evidence="1 2">
    <name type="scientific">Polycladospora coralii</name>
    <dbReference type="NCBI Taxonomy" id="2771432"/>
    <lineage>
        <taxon>Bacteria</taxon>
        <taxon>Bacillati</taxon>
        <taxon>Bacillota</taxon>
        <taxon>Bacilli</taxon>
        <taxon>Bacillales</taxon>
        <taxon>Thermoactinomycetaceae</taxon>
        <taxon>Polycladospora</taxon>
    </lineage>
</organism>
<sequence length="466" mass="50719">MGRAKKLMPNLKRLSGKSLFPNCKNPATGVRYLNSAVEPYAAVNPTNADNLIASWQVDRYSNGAASGLAVSVSFDRGENWKTSALPLSNCVKGGISLERATDPWISFGPDGTAYLSTLAVNKTNPDSAIVSIVSKDGGKTWKKPQIIKLDTSASILNDKESITADPLIVNQAYAVWTRFKFLGGGKFKNPTWFAKTTDGAKTWKSKIIFNPGPNNNTVGSIIVANPHTGRLHHFFILVINKGTEKRSFIMQQISNDGGDSWSKGSEVTNIFLPDTVAGGVGEDLVGAFNYLSVDVRTSITVTFSPTIDPVTGDLYLVWEDARFTSGEIAEVALTRSTDGGKTWRKPIRINQSTGKPAFLPTVAVNQSGKVGVTYYQFTSATPTNALPAQFFFKLSHDKGKSFPNQATKLTKPFNLLTAPFVSGGFFIGDYQNMFVIGETFYPVFTKVNDGRDRKRTSIFTTKITPS</sequence>
<dbReference type="InterPro" id="IPR002860">
    <property type="entry name" value="BNR_rpt"/>
</dbReference>
<dbReference type="Gene3D" id="2.120.10.10">
    <property type="match status" value="3"/>
</dbReference>
<dbReference type="SUPFAM" id="SSF50939">
    <property type="entry name" value="Sialidases"/>
    <property type="match status" value="1"/>
</dbReference>
<dbReference type="EMBL" id="JACXAH010000013">
    <property type="protein sequence ID" value="MBD1372725.1"/>
    <property type="molecule type" value="Genomic_DNA"/>
</dbReference>
<proteinExistence type="predicted"/>